<reference evidence="1 2" key="1">
    <citation type="submission" date="2015-03" db="EMBL/GenBank/DDBJ databases">
        <title>Luteipulveratus halotolerans sp. nov., a novel actinobacterium (Dermacoccaceae) from Sarawak, Malaysia.</title>
        <authorList>
            <person name="Juboi H."/>
            <person name="Basik A."/>
            <person name="Shamsul S.S."/>
            <person name="Arnold P."/>
            <person name="Schmitt E.K."/>
            <person name="Sanglier J.-J."/>
            <person name="Yeo T."/>
        </authorList>
    </citation>
    <scope>NUCLEOTIDE SEQUENCE [LARGE SCALE GENOMIC DNA]</scope>
    <source>
        <strain evidence="1 2">MN07-A0370</strain>
    </source>
</reference>
<protein>
    <recommendedName>
        <fullName evidence="3">Glutamyl-tRNA amidotransferase</fullName>
    </recommendedName>
</protein>
<dbReference type="InterPro" id="IPR042184">
    <property type="entry name" value="YqeY/Aim41_N"/>
</dbReference>
<dbReference type="Proteomes" id="UP000066480">
    <property type="component" value="Chromosome"/>
</dbReference>
<proteinExistence type="predicted"/>
<dbReference type="KEGG" id="lmoi:VV02_18875"/>
<organism evidence="1 2">
    <name type="scientific">Luteipulveratus mongoliensis</name>
    <dbReference type="NCBI Taxonomy" id="571913"/>
    <lineage>
        <taxon>Bacteria</taxon>
        <taxon>Bacillati</taxon>
        <taxon>Actinomycetota</taxon>
        <taxon>Actinomycetes</taxon>
        <taxon>Micrococcales</taxon>
        <taxon>Dermacoccaceae</taxon>
        <taxon>Luteipulveratus</taxon>
    </lineage>
</organism>
<dbReference type="EMBL" id="CP011112">
    <property type="protein sequence ID" value="AKU19096.1"/>
    <property type="molecule type" value="Genomic_DNA"/>
</dbReference>
<accession>A0A0K1JQU6</accession>
<evidence type="ECO:0008006" key="3">
    <source>
        <dbReference type="Google" id="ProtNLM"/>
    </source>
</evidence>
<dbReference type="STRING" id="571913.VV02_18875"/>
<keyword evidence="2" id="KW-1185">Reference proteome</keyword>
<gene>
    <name evidence="1" type="ORF">VV02_18875</name>
</gene>
<name>A0A0K1JQU6_9MICO</name>
<dbReference type="Gene3D" id="1.10.1510.10">
    <property type="entry name" value="Uncharacterised protein YqeY/AIM41 PF09424, N-terminal domain"/>
    <property type="match status" value="1"/>
</dbReference>
<evidence type="ECO:0000313" key="1">
    <source>
        <dbReference type="EMBL" id="AKU19096.1"/>
    </source>
</evidence>
<dbReference type="AlphaFoldDB" id="A0A0K1JQU6"/>
<sequence length="126" mass="13131">MSDMPATHPADAARTQLRAGLRDAMVARDRTAATALRGAIAAIDNAEAVPASSAAVALEAVPVTAAGANDVPRRDLSGTEVRDILQAEIDERQAAATEYDGLHPDRAAQIRAEAEAIEQVLVAYNS</sequence>
<evidence type="ECO:0000313" key="2">
    <source>
        <dbReference type="Proteomes" id="UP000066480"/>
    </source>
</evidence>